<protein>
    <recommendedName>
        <fullName evidence="6">DUF3611 family protein</fullName>
    </recommendedName>
</protein>
<reference evidence="2" key="4">
    <citation type="submission" date="2023-08" db="EMBL/GenBank/DDBJ databases">
        <authorList>
            <person name="Sun Q."/>
            <person name="Zhou Y."/>
        </authorList>
    </citation>
    <scope>NUCLEOTIDE SEQUENCE</scope>
    <source>
        <strain evidence="3">CGMCC 1.8884</strain>
        <strain evidence="2">CGMCC 1.8885</strain>
    </source>
</reference>
<dbReference type="RefSeq" id="WP_017871292.1">
    <property type="nucleotide sequence ID" value="NZ_BMLZ01000011.1"/>
</dbReference>
<organism evidence="2 5">
    <name type="scientific">Deinococcus wulumuqiensis</name>
    <dbReference type="NCBI Taxonomy" id="980427"/>
    <lineage>
        <taxon>Bacteria</taxon>
        <taxon>Thermotogati</taxon>
        <taxon>Deinococcota</taxon>
        <taxon>Deinococci</taxon>
        <taxon>Deinococcales</taxon>
        <taxon>Deinococcaceae</taxon>
        <taxon>Deinococcus</taxon>
    </lineage>
</organism>
<dbReference type="EMBL" id="BMMA01000013">
    <property type="protein sequence ID" value="GGI82922.1"/>
    <property type="molecule type" value="Genomic_DNA"/>
</dbReference>
<accession>A0AAV4K533</accession>
<dbReference type="Proteomes" id="UP000652720">
    <property type="component" value="Unassembled WGS sequence"/>
</dbReference>
<keyword evidence="4" id="KW-1185">Reference proteome</keyword>
<evidence type="ECO:0000313" key="5">
    <source>
        <dbReference type="Proteomes" id="UP000652720"/>
    </source>
</evidence>
<feature type="transmembrane region" description="Helical" evidence="1">
    <location>
        <begin position="83"/>
        <end position="104"/>
    </location>
</feature>
<feature type="transmembrane region" description="Helical" evidence="1">
    <location>
        <begin position="40"/>
        <end position="62"/>
    </location>
</feature>
<proteinExistence type="predicted"/>
<comment type="caution">
    <text evidence="2">The sequence shown here is derived from an EMBL/GenBank/DDBJ whole genome shotgun (WGS) entry which is preliminary data.</text>
</comment>
<evidence type="ECO:0000313" key="3">
    <source>
        <dbReference type="EMBL" id="GGP29517.1"/>
    </source>
</evidence>
<reference evidence="3" key="1">
    <citation type="journal article" date="2014" name="Int. J. Syst. Evol. Microbiol.">
        <title>Complete genome of a new Firmicutes species belonging to the dominant human colonic microbiota ('Ruminococcus bicirculans') reveals two chromosomes and a selective capacity to utilize plant glucans.</title>
        <authorList>
            <consortium name="NISC Comparative Sequencing Program"/>
            <person name="Wegmann U."/>
            <person name="Louis P."/>
            <person name="Goesmann A."/>
            <person name="Henrissat B."/>
            <person name="Duncan S.H."/>
            <person name="Flint H.J."/>
        </authorList>
    </citation>
    <scope>NUCLEOTIDE SEQUENCE</scope>
    <source>
        <strain evidence="3">CGMCC 1.8884</strain>
    </source>
</reference>
<evidence type="ECO:0000313" key="2">
    <source>
        <dbReference type="EMBL" id="GGI82922.1"/>
    </source>
</evidence>
<name>A0AAV4K533_9DEIO</name>
<reference evidence="4" key="3">
    <citation type="journal article" date="2019" name="Int. J. Syst. Evol. Microbiol.">
        <title>The Global Catalogue of Microorganisms (GCM) 10K type strain sequencing project: providing services to taxonomists for standard genome sequencing and annotation.</title>
        <authorList>
            <consortium name="The Broad Institute Genomics Platform"/>
            <consortium name="The Broad Institute Genome Sequencing Center for Infectious Disease"/>
            <person name="Wu L."/>
            <person name="Ma J."/>
        </authorList>
    </citation>
    <scope>NUCLEOTIDE SEQUENCE [LARGE SCALE GENOMIC DNA]</scope>
    <source>
        <strain evidence="4">CGMCC 1.8884</strain>
    </source>
</reference>
<keyword evidence="1" id="KW-1133">Transmembrane helix</keyword>
<feature type="transmembrane region" description="Helical" evidence="1">
    <location>
        <begin position="12"/>
        <end position="34"/>
    </location>
</feature>
<reference evidence="2" key="2">
    <citation type="journal article" date="2014" name="Int. J. Syst. Evol. Microbiol.">
        <title>Complete genome sequence of Corynebacterium casei LMG S-19264T (=DSM 44701T), isolated from a smear-ripened cheese.</title>
        <authorList>
            <consortium name="US DOE Joint Genome Institute (JGI-PGF)"/>
            <person name="Walter F."/>
            <person name="Albersmeier A."/>
            <person name="Kalinowski J."/>
            <person name="Ruckert C."/>
        </authorList>
    </citation>
    <scope>NUCLEOTIDE SEQUENCE</scope>
    <source>
        <strain evidence="2">CGMCC 1.8885</strain>
    </source>
</reference>
<feature type="transmembrane region" description="Helical" evidence="1">
    <location>
        <begin position="192"/>
        <end position="212"/>
    </location>
</feature>
<feature type="transmembrane region" description="Helical" evidence="1">
    <location>
        <begin position="110"/>
        <end position="128"/>
    </location>
</feature>
<keyword evidence="1" id="KW-0812">Transmembrane</keyword>
<dbReference type="EMBL" id="BMLZ01000011">
    <property type="protein sequence ID" value="GGP29517.1"/>
    <property type="molecule type" value="Genomic_DNA"/>
</dbReference>
<keyword evidence="1" id="KW-0472">Membrane</keyword>
<dbReference type="AlphaFoldDB" id="A0AAV4K533"/>
<evidence type="ECO:0000256" key="1">
    <source>
        <dbReference type="SAM" id="Phobius"/>
    </source>
</evidence>
<sequence length="223" mass="23198">MSQAAAVNRWRTPALAAQWLYVAATLGLTAYILLPGLNEGTALTALRSLLAALVGAWWAVLFGRYLLGQGTPETDGTLRSLRVFFPWLTALRLSLWLLGLLSLSGASAEVNAVALTALQTLSFGYIFAKNAVYGTLARYATDPANALGRRRLGEWLNVAAPLALAIGVINTVPLGGPGEGGPGEGPAPLTVAVYGLHAALDLLALGLSLLALRGMPAPARGED</sequence>
<dbReference type="Proteomes" id="UP000630135">
    <property type="component" value="Unassembled WGS sequence"/>
</dbReference>
<feature type="transmembrane region" description="Helical" evidence="1">
    <location>
        <begin position="155"/>
        <end position="172"/>
    </location>
</feature>
<gene>
    <name evidence="3" type="ORF">GCM10008021_11680</name>
    <name evidence="2" type="ORF">GCM10010914_16500</name>
</gene>
<evidence type="ECO:0008006" key="6">
    <source>
        <dbReference type="Google" id="ProtNLM"/>
    </source>
</evidence>
<evidence type="ECO:0000313" key="4">
    <source>
        <dbReference type="Proteomes" id="UP000630135"/>
    </source>
</evidence>
<dbReference type="GeneID" id="59165991"/>